<dbReference type="SMART" id="SM00388">
    <property type="entry name" value="HisKA"/>
    <property type="match status" value="1"/>
</dbReference>
<reference evidence="16" key="1">
    <citation type="submission" date="2021-07" db="EMBL/GenBank/DDBJ databases">
        <title>Roseobacter insulae sp. nov., isolated from a tidal flat.</title>
        <authorList>
            <person name="Park S."/>
            <person name="Yoon J.-H."/>
        </authorList>
    </citation>
    <scope>NUCLEOTIDE SEQUENCE</scope>
    <source>
        <strain evidence="16">YSTF-M11</strain>
    </source>
</reference>
<dbReference type="PANTHER" id="PTHR45339:SF1">
    <property type="entry name" value="HYBRID SIGNAL TRANSDUCTION HISTIDINE KINASE J"/>
    <property type="match status" value="1"/>
</dbReference>
<evidence type="ECO:0000256" key="6">
    <source>
        <dbReference type="ARBA" id="ARBA00022777"/>
    </source>
</evidence>
<accession>A0A9X1K0U6</accession>
<evidence type="ECO:0000256" key="10">
    <source>
        <dbReference type="ARBA" id="ARBA00068150"/>
    </source>
</evidence>
<dbReference type="CDD" id="cd16922">
    <property type="entry name" value="HATPase_EvgS-ArcB-TorS-like"/>
    <property type="match status" value="1"/>
</dbReference>
<dbReference type="PANTHER" id="PTHR45339">
    <property type="entry name" value="HYBRID SIGNAL TRANSDUCTION HISTIDINE KINASE J"/>
    <property type="match status" value="1"/>
</dbReference>
<dbReference type="AlphaFoldDB" id="A0A9X1K0U6"/>
<dbReference type="PROSITE" id="PS50110">
    <property type="entry name" value="RESPONSE_REGULATORY"/>
    <property type="match status" value="2"/>
</dbReference>
<dbReference type="Proteomes" id="UP001138661">
    <property type="component" value="Unassembled WGS sequence"/>
</dbReference>
<keyword evidence="4" id="KW-0808">Transferase</keyword>
<dbReference type="FunFam" id="1.10.287.130:FF:000002">
    <property type="entry name" value="Two-component osmosensing histidine kinase"/>
    <property type="match status" value="1"/>
</dbReference>
<dbReference type="SMART" id="SM00448">
    <property type="entry name" value="REC"/>
    <property type="match status" value="2"/>
</dbReference>
<keyword evidence="8" id="KW-0902">Two-component regulatory system</keyword>
<evidence type="ECO:0000256" key="13">
    <source>
        <dbReference type="SAM" id="MobiDB-lite"/>
    </source>
</evidence>
<feature type="modified residue" description="4-aspartylphosphate" evidence="11">
    <location>
        <position position="687"/>
    </location>
</feature>
<evidence type="ECO:0000256" key="8">
    <source>
        <dbReference type="ARBA" id="ARBA00023012"/>
    </source>
</evidence>
<dbReference type="Pfam" id="PF00072">
    <property type="entry name" value="Response_reg"/>
    <property type="match status" value="2"/>
</dbReference>
<dbReference type="InterPro" id="IPR001789">
    <property type="entry name" value="Sig_transdc_resp-reg_receiver"/>
</dbReference>
<keyword evidence="3 11" id="KW-0597">Phosphoprotein</keyword>
<evidence type="ECO:0000259" key="15">
    <source>
        <dbReference type="PROSITE" id="PS50110"/>
    </source>
</evidence>
<feature type="domain" description="Response regulatory" evidence="15">
    <location>
        <begin position="638"/>
        <end position="756"/>
    </location>
</feature>
<keyword evidence="6" id="KW-0418">Kinase</keyword>
<dbReference type="FunFam" id="3.30.565.10:FF:000010">
    <property type="entry name" value="Sensor histidine kinase RcsC"/>
    <property type="match status" value="1"/>
</dbReference>
<proteinExistence type="predicted"/>
<evidence type="ECO:0000256" key="11">
    <source>
        <dbReference type="PROSITE-ProRule" id="PRU00169"/>
    </source>
</evidence>
<dbReference type="EC" id="2.7.13.3" evidence="2"/>
<dbReference type="PROSITE" id="PS50109">
    <property type="entry name" value="HIS_KIN"/>
    <property type="match status" value="1"/>
</dbReference>
<dbReference type="RefSeq" id="WP_219499044.1">
    <property type="nucleotide sequence ID" value="NZ_JAHXDN010000001.1"/>
</dbReference>
<evidence type="ECO:0000256" key="7">
    <source>
        <dbReference type="ARBA" id="ARBA00022840"/>
    </source>
</evidence>
<gene>
    <name evidence="16" type="ORF">KX928_03635</name>
</gene>
<evidence type="ECO:0000313" key="17">
    <source>
        <dbReference type="Proteomes" id="UP001138661"/>
    </source>
</evidence>
<feature type="domain" description="Response regulatory" evidence="15">
    <location>
        <begin position="461"/>
        <end position="573"/>
    </location>
</feature>
<dbReference type="Pfam" id="PF00512">
    <property type="entry name" value="HisKA"/>
    <property type="match status" value="1"/>
</dbReference>
<comment type="catalytic activity">
    <reaction evidence="1">
        <text>ATP + protein L-histidine = ADP + protein N-phospho-L-histidine.</text>
        <dbReference type="EC" id="2.7.13.3"/>
    </reaction>
</comment>
<feature type="region of interest" description="Disordered" evidence="13">
    <location>
        <begin position="573"/>
        <end position="632"/>
    </location>
</feature>
<feature type="modified residue" description="4-aspartylphosphate" evidence="11">
    <location>
        <position position="509"/>
    </location>
</feature>
<dbReference type="InterPro" id="IPR003661">
    <property type="entry name" value="HisK_dim/P_dom"/>
</dbReference>
<dbReference type="Pfam" id="PF02518">
    <property type="entry name" value="HATPase_c"/>
    <property type="match status" value="1"/>
</dbReference>
<evidence type="ECO:0000256" key="9">
    <source>
        <dbReference type="ARBA" id="ARBA00064003"/>
    </source>
</evidence>
<evidence type="ECO:0000256" key="1">
    <source>
        <dbReference type="ARBA" id="ARBA00000085"/>
    </source>
</evidence>
<feature type="compositionally biased region" description="Low complexity" evidence="13">
    <location>
        <begin position="612"/>
        <end position="629"/>
    </location>
</feature>
<keyword evidence="5" id="KW-0547">Nucleotide-binding</keyword>
<evidence type="ECO:0000256" key="3">
    <source>
        <dbReference type="ARBA" id="ARBA00022553"/>
    </source>
</evidence>
<evidence type="ECO:0000313" key="16">
    <source>
        <dbReference type="EMBL" id="MBW4706873.1"/>
    </source>
</evidence>
<evidence type="ECO:0000256" key="12">
    <source>
        <dbReference type="SAM" id="Coils"/>
    </source>
</evidence>
<dbReference type="CDD" id="cd17546">
    <property type="entry name" value="REC_hyHK_CKI1_RcsC-like"/>
    <property type="match status" value="1"/>
</dbReference>
<protein>
    <recommendedName>
        <fullName evidence="10">Sensory/regulatory protein RpfC</fullName>
        <ecNumber evidence="2">2.7.13.3</ecNumber>
    </recommendedName>
</protein>
<feature type="coiled-coil region" evidence="12">
    <location>
        <begin position="39"/>
        <end position="80"/>
    </location>
</feature>
<evidence type="ECO:0000256" key="4">
    <source>
        <dbReference type="ARBA" id="ARBA00022679"/>
    </source>
</evidence>
<dbReference type="GO" id="GO:0000155">
    <property type="term" value="F:phosphorelay sensor kinase activity"/>
    <property type="evidence" value="ECO:0007669"/>
    <property type="project" value="InterPro"/>
</dbReference>
<evidence type="ECO:0000256" key="5">
    <source>
        <dbReference type="ARBA" id="ARBA00022741"/>
    </source>
</evidence>
<comment type="caution">
    <text evidence="16">The sequence shown here is derived from an EMBL/GenBank/DDBJ whole genome shotgun (WGS) entry which is preliminary data.</text>
</comment>
<dbReference type="Pfam" id="PF12860">
    <property type="entry name" value="PAS_7"/>
    <property type="match status" value="1"/>
</dbReference>
<evidence type="ECO:0000256" key="2">
    <source>
        <dbReference type="ARBA" id="ARBA00012438"/>
    </source>
</evidence>
<organism evidence="16 17">
    <name type="scientific">Roseobacter insulae</name>
    <dbReference type="NCBI Taxonomy" id="2859783"/>
    <lineage>
        <taxon>Bacteria</taxon>
        <taxon>Pseudomonadati</taxon>
        <taxon>Pseudomonadota</taxon>
        <taxon>Alphaproteobacteria</taxon>
        <taxon>Rhodobacterales</taxon>
        <taxon>Roseobacteraceae</taxon>
        <taxon>Roseobacter</taxon>
    </lineage>
</organism>
<feature type="domain" description="Histidine kinase" evidence="14">
    <location>
        <begin position="222"/>
        <end position="444"/>
    </location>
</feature>
<comment type="subunit">
    <text evidence="9">At low DSF concentrations, interacts with RpfF.</text>
</comment>
<sequence>MSLANKLAEERRGRLAAERLLELKQAELFAANRKLGEHAKALSHEIVETRAEVATVRDENQRVKSDLSAAHEKIELVERRLWHSIETINDGFAFFTPDLEMIMANRSYLAVFDKLEEIQPGVSYVTILQVLTDEGIVNTGDTSPAAWRQMMIERVQSPHPEPVIIRLWNGEYIKMIDQRGPDGDIISLGLNITATVKYEEKLKAARESAEIANRAKSAFLANMSHEIRTPMNGVVGMADVLGDTPLSEEQRLYVDTIKNSGEALLVIINDVLDYSKIEAERLDLHPEPFDLEQSILEIIMLLQSTAKDKGLDLILDYDLMLPSRFVGDPGRMRQILTNLLGNAVKFTQQGHVTVKVRGTPDAQTGKIALSVTVEDTGIGIAEDMIEHVFGEFNQVENERNRQFDGTGLGLAITKRLIKMMGGRIWLTSEEGVGSCFGFEISFDAPDGLQAAHPALPATLRHVMVVDDFEPSRIVLRRQIEELGLKATACEDAASALALLDRTVDVVLVDHIMPEMNGVDFARTARDAGHAMPIYLLSSNVGHAHAESATGVVNAISQKPLPRRDVMHWLSAGAAAPTDTDPNAMPDLPLPTFSHRRSPDAEKPPVAGSMDIPADSPADTPDTSDTSAADTPKEARRMRVLAAEDNKTNQLVLRKMLKDFDIDLTFANDGVEAVEAHGSFDPDLIFMDISMPRMDGKEATQTIRRQEQETGRHVPIIALTAHAMQGDNKDILAVGLDHYMSKPVRKAEMHAHILNYCPADAMHPRPDMPDQEAG</sequence>
<keyword evidence="17" id="KW-1185">Reference proteome</keyword>
<evidence type="ECO:0000259" key="14">
    <source>
        <dbReference type="PROSITE" id="PS50109"/>
    </source>
</evidence>
<dbReference type="InterPro" id="IPR005467">
    <property type="entry name" value="His_kinase_dom"/>
</dbReference>
<dbReference type="EMBL" id="JAHXDN010000001">
    <property type="protein sequence ID" value="MBW4706873.1"/>
    <property type="molecule type" value="Genomic_DNA"/>
</dbReference>
<dbReference type="CDD" id="cd00082">
    <property type="entry name" value="HisKA"/>
    <property type="match status" value="1"/>
</dbReference>
<keyword evidence="12" id="KW-0175">Coiled coil</keyword>
<dbReference type="GO" id="GO:0005524">
    <property type="term" value="F:ATP binding"/>
    <property type="evidence" value="ECO:0007669"/>
    <property type="project" value="UniProtKB-KW"/>
</dbReference>
<name>A0A9X1K0U6_9RHOB</name>
<dbReference type="InterPro" id="IPR003594">
    <property type="entry name" value="HATPase_dom"/>
</dbReference>
<keyword evidence="7" id="KW-0067">ATP-binding</keyword>
<dbReference type="SMART" id="SM00387">
    <property type="entry name" value="HATPase_c"/>
    <property type="match status" value="1"/>
</dbReference>